<sequence>MLALKDDSPFLLDCCVLDPKTSSATAIYTRTPAGHARTNVVCNGHRKLPHHTEVGAKVLLRTVTRRYSKRILAVTLNRPFTEKQDIPFFLQESFTKLAFASCYTFIYLPRRMRG</sequence>
<dbReference type="AlphaFoldDB" id="A0A5J4YKX1"/>
<accession>A0A5J4YKX1</accession>
<gene>
    <name evidence="1" type="ORF">FVE85_7785</name>
</gene>
<reference evidence="2" key="1">
    <citation type="journal article" date="2019" name="Nat. Commun.">
        <title>Expansion of phycobilisome linker gene families in mesophilic red algae.</title>
        <authorList>
            <person name="Lee J."/>
            <person name="Kim D."/>
            <person name="Bhattacharya D."/>
            <person name="Yoon H.S."/>
        </authorList>
    </citation>
    <scope>NUCLEOTIDE SEQUENCE [LARGE SCALE GENOMIC DNA]</scope>
    <source>
        <strain evidence="2">CCMP 1328</strain>
    </source>
</reference>
<organism evidence="1 2">
    <name type="scientific">Porphyridium purpureum</name>
    <name type="common">Red alga</name>
    <name type="synonym">Porphyridium cruentum</name>
    <dbReference type="NCBI Taxonomy" id="35688"/>
    <lineage>
        <taxon>Eukaryota</taxon>
        <taxon>Rhodophyta</taxon>
        <taxon>Bangiophyceae</taxon>
        <taxon>Porphyridiales</taxon>
        <taxon>Porphyridiaceae</taxon>
        <taxon>Porphyridium</taxon>
    </lineage>
</organism>
<name>A0A5J4YKX1_PORPP</name>
<keyword evidence="2" id="KW-1185">Reference proteome</keyword>
<comment type="caution">
    <text evidence="1">The sequence shown here is derived from an EMBL/GenBank/DDBJ whole genome shotgun (WGS) entry which is preliminary data.</text>
</comment>
<evidence type="ECO:0000313" key="1">
    <source>
        <dbReference type="EMBL" id="KAA8491364.1"/>
    </source>
</evidence>
<protein>
    <submittedName>
        <fullName evidence="1">Uncharacterized protein</fullName>
    </submittedName>
</protein>
<dbReference type="Proteomes" id="UP000324585">
    <property type="component" value="Unassembled WGS sequence"/>
</dbReference>
<evidence type="ECO:0000313" key="2">
    <source>
        <dbReference type="Proteomes" id="UP000324585"/>
    </source>
</evidence>
<proteinExistence type="predicted"/>
<dbReference type="EMBL" id="VRMN01000014">
    <property type="protein sequence ID" value="KAA8491364.1"/>
    <property type="molecule type" value="Genomic_DNA"/>
</dbReference>